<organism evidence="9 10">
    <name type="scientific">Juglans regia</name>
    <name type="common">English walnut</name>
    <dbReference type="NCBI Taxonomy" id="51240"/>
    <lineage>
        <taxon>Eukaryota</taxon>
        <taxon>Viridiplantae</taxon>
        <taxon>Streptophyta</taxon>
        <taxon>Embryophyta</taxon>
        <taxon>Tracheophyta</taxon>
        <taxon>Spermatophyta</taxon>
        <taxon>Magnoliopsida</taxon>
        <taxon>eudicotyledons</taxon>
        <taxon>Gunneridae</taxon>
        <taxon>Pentapetalae</taxon>
        <taxon>rosids</taxon>
        <taxon>fabids</taxon>
        <taxon>Fagales</taxon>
        <taxon>Juglandaceae</taxon>
        <taxon>Juglans</taxon>
    </lineage>
</organism>
<evidence type="ECO:0000256" key="4">
    <source>
        <dbReference type="ARBA" id="ARBA00022989"/>
    </source>
</evidence>
<dbReference type="AlphaFoldDB" id="A0A6P9EQ61"/>
<reference evidence="10" key="1">
    <citation type="submission" date="2025-08" db="UniProtKB">
        <authorList>
            <consortium name="RefSeq"/>
        </authorList>
    </citation>
    <scope>IDENTIFICATION</scope>
    <source>
        <tissue evidence="10">Leaves</tissue>
    </source>
</reference>
<dbReference type="PANTHER" id="PTHR24186">
    <property type="entry name" value="PROTEIN PHOSPHATASE 1 REGULATORY SUBUNIT"/>
    <property type="match status" value="1"/>
</dbReference>
<dbReference type="Proteomes" id="UP000235220">
    <property type="component" value="Chromosome 9"/>
</dbReference>
<dbReference type="InterPro" id="IPR026961">
    <property type="entry name" value="PGG_dom"/>
</dbReference>
<keyword evidence="4 7" id="KW-1133">Transmembrane helix</keyword>
<dbReference type="RefSeq" id="XP_035549749.1">
    <property type="nucleotide sequence ID" value="XM_035693856.1"/>
</dbReference>
<keyword evidence="3" id="KW-0677">Repeat</keyword>
<dbReference type="GeneID" id="109020433"/>
<accession>A0A6P9EQ61</accession>
<feature type="transmembrane region" description="Helical" evidence="7">
    <location>
        <begin position="168"/>
        <end position="187"/>
    </location>
</feature>
<proteinExistence type="predicted"/>
<name>A0A6P9EQ61_JUGRE</name>
<evidence type="ECO:0000256" key="7">
    <source>
        <dbReference type="SAM" id="Phobius"/>
    </source>
</evidence>
<keyword evidence="5" id="KW-0040">ANK repeat</keyword>
<sequence length="281" mass="31349">MDIATKLQSRSRRVFLKEDENNVTLDDIMKDEVKWWQARRKECLEKAAETHLLVAALITTVTFAAAITMPGGFVGTRGDPHYEGSAVLRRNATFKAFIIIDAISLVLSSFDVATHILMPLLLIKHSESDETRYDFLSLAFKFILMAMGAIFLAFISGVYVVLVHSLDLLVTTCVIGSCFFLILYIIYGTNPLMAAALFNCGLIDCIYPSKNLVELTYFAKGLIDAVKTYRKKIRAQELPVFFIEASQQKESAPHSTARRPTTEAATDAKVPEDIPITENIL</sequence>
<evidence type="ECO:0000259" key="8">
    <source>
        <dbReference type="Pfam" id="PF13962"/>
    </source>
</evidence>
<evidence type="ECO:0000313" key="9">
    <source>
        <dbReference type="Proteomes" id="UP000235220"/>
    </source>
</evidence>
<comment type="subcellular location">
    <subcellularLocation>
        <location evidence="1">Membrane</location>
        <topology evidence="1">Multi-pass membrane protein</topology>
    </subcellularLocation>
</comment>
<feature type="transmembrane region" description="Helical" evidence="7">
    <location>
        <begin position="50"/>
        <end position="74"/>
    </location>
</feature>
<dbReference type="OrthoDB" id="10040922at2759"/>
<evidence type="ECO:0000313" key="10">
    <source>
        <dbReference type="RefSeq" id="XP_035549749.1"/>
    </source>
</evidence>
<evidence type="ECO:0000256" key="6">
    <source>
        <dbReference type="ARBA" id="ARBA00023136"/>
    </source>
</evidence>
<keyword evidence="9" id="KW-1185">Reference proteome</keyword>
<dbReference type="InParanoid" id="A0A6P9EQ61"/>
<dbReference type="KEGG" id="jre:109020433"/>
<feature type="transmembrane region" description="Helical" evidence="7">
    <location>
        <begin position="94"/>
        <end position="123"/>
    </location>
</feature>
<dbReference type="Pfam" id="PF13962">
    <property type="entry name" value="PGG"/>
    <property type="match status" value="1"/>
</dbReference>
<gene>
    <name evidence="10" type="primary">LOC109020433</name>
</gene>
<dbReference type="GO" id="GO:0005886">
    <property type="term" value="C:plasma membrane"/>
    <property type="evidence" value="ECO:0000318"/>
    <property type="project" value="GO_Central"/>
</dbReference>
<protein>
    <submittedName>
        <fullName evidence="10">Uncharacterized protein LOC109020433</fullName>
    </submittedName>
</protein>
<evidence type="ECO:0000256" key="3">
    <source>
        <dbReference type="ARBA" id="ARBA00022737"/>
    </source>
</evidence>
<dbReference type="PANTHER" id="PTHR24186:SF36">
    <property type="entry name" value="SERINE_THREONINE-PROTEIN PHOSPHATASE 6 REGULATORY ANKYRIN REPEAT SUBUNIT A-LIKE"/>
    <property type="match status" value="1"/>
</dbReference>
<keyword evidence="2 7" id="KW-0812">Transmembrane</keyword>
<evidence type="ECO:0000256" key="5">
    <source>
        <dbReference type="ARBA" id="ARBA00023043"/>
    </source>
</evidence>
<feature type="domain" description="PGG" evidence="8">
    <location>
        <begin position="43"/>
        <end position="161"/>
    </location>
</feature>
<keyword evidence="6 7" id="KW-0472">Membrane</keyword>
<feature type="transmembrane region" description="Helical" evidence="7">
    <location>
        <begin position="135"/>
        <end position="162"/>
    </location>
</feature>
<evidence type="ECO:0000256" key="2">
    <source>
        <dbReference type="ARBA" id="ARBA00022692"/>
    </source>
</evidence>
<evidence type="ECO:0000256" key="1">
    <source>
        <dbReference type="ARBA" id="ARBA00004141"/>
    </source>
</evidence>